<dbReference type="EMBL" id="JAHFYH010000333">
    <property type="protein sequence ID" value="KAH0208853.1"/>
    <property type="molecule type" value="Genomic_DNA"/>
</dbReference>
<reference evidence="2" key="2">
    <citation type="submission" date="2021-08" db="EMBL/GenBank/DDBJ databases">
        <authorList>
            <person name="Gostincar C."/>
            <person name="Sun X."/>
            <person name="Song Z."/>
            <person name="Gunde-Cimerman N."/>
        </authorList>
    </citation>
    <scope>NUCLEOTIDE SEQUENCE</scope>
    <source>
        <strain evidence="2">EXF-8016</strain>
    </source>
</reference>
<name>A0A9P8G6C7_AURME</name>
<protein>
    <submittedName>
        <fullName evidence="2">Uncharacterized protein</fullName>
    </submittedName>
</protein>
<feature type="signal peptide" evidence="1">
    <location>
        <begin position="1"/>
        <end position="19"/>
    </location>
</feature>
<gene>
    <name evidence="2" type="ORF">KCV03_g10383</name>
</gene>
<evidence type="ECO:0000313" key="2">
    <source>
        <dbReference type="EMBL" id="KAH0208853.1"/>
    </source>
</evidence>
<comment type="caution">
    <text evidence="2">The sequence shown here is derived from an EMBL/GenBank/DDBJ whole genome shotgun (WGS) entry which is preliminary data.</text>
</comment>
<feature type="non-terminal residue" evidence="2">
    <location>
        <position position="1"/>
    </location>
</feature>
<reference evidence="2" key="1">
    <citation type="journal article" date="2021" name="J Fungi (Basel)">
        <title>Virulence traits and population genomics of the black yeast Aureobasidium melanogenum.</title>
        <authorList>
            <person name="Cernosa A."/>
            <person name="Sun X."/>
            <person name="Gostincar C."/>
            <person name="Fang C."/>
            <person name="Gunde-Cimerman N."/>
            <person name="Song Z."/>
        </authorList>
    </citation>
    <scope>NUCLEOTIDE SEQUENCE</scope>
    <source>
        <strain evidence="2">EXF-8016</strain>
    </source>
</reference>
<feature type="chain" id="PRO_5040200120" evidence="1">
    <location>
        <begin position="20"/>
        <end position="94"/>
    </location>
</feature>
<proteinExistence type="predicted"/>
<organism evidence="2 3">
    <name type="scientific">Aureobasidium melanogenum</name>
    <name type="common">Aureobasidium pullulans var. melanogenum</name>
    <dbReference type="NCBI Taxonomy" id="46634"/>
    <lineage>
        <taxon>Eukaryota</taxon>
        <taxon>Fungi</taxon>
        <taxon>Dikarya</taxon>
        <taxon>Ascomycota</taxon>
        <taxon>Pezizomycotina</taxon>
        <taxon>Dothideomycetes</taxon>
        <taxon>Dothideomycetidae</taxon>
        <taxon>Dothideales</taxon>
        <taxon>Saccotheciaceae</taxon>
        <taxon>Aureobasidium</taxon>
    </lineage>
</organism>
<sequence>MVALKNIFTLGMLAGTGLAAPTVLDDGSSASSLVRRKNTNKCEAHIHIDASNGLCGNSCTTKYNIDLLDNSVPAQPMGKDWYWANVGTWSATNP</sequence>
<evidence type="ECO:0000313" key="3">
    <source>
        <dbReference type="Proteomes" id="UP000767238"/>
    </source>
</evidence>
<keyword evidence="1" id="KW-0732">Signal</keyword>
<dbReference type="AlphaFoldDB" id="A0A9P8G6C7"/>
<evidence type="ECO:0000256" key="1">
    <source>
        <dbReference type="SAM" id="SignalP"/>
    </source>
</evidence>
<accession>A0A9P8G6C7</accession>
<dbReference type="Proteomes" id="UP000767238">
    <property type="component" value="Unassembled WGS sequence"/>
</dbReference>